<protein>
    <submittedName>
        <fullName evidence="2">Uncharacterized protein</fullName>
    </submittedName>
</protein>
<comment type="caution">
    <text evidence="2">The sequence shown here is derived from an EMBL/GenBank/DDBJ whole genome shotgun (WGS) entry which is preliminary data.</text>
</comment>
<organism evidence="2 3">
    <name type="scientific">Venustampulla echinocandica</name>
    <dbReference type="NCBI Taxonomy" id="2656787"/>
    <lineage>
        <taxon>Eukaryota</taxon>
        <taxon>Fungi</taxon>
        <taxon>Dikarya</taxon>
        <taxon>Ascomycota</taxon>
        <taxon>Pezizomycotina</taxon>
        <taxon>Leotiomycetes</taxon>
        <taxon>Helotiales</taxon>
        <taxon>Pleuroascaceae</taxon>
        <taxon>Venustampulla</taxon>
    </lineage>
</organism>
<evidence type="ECO:0000313" key="3">
    <source>
        <dbReference type="Proteomes" id="UP000254866"/>
    </source>
</evidence>
<dbReference type="OrthoDB" id="70316at2759"/>
<sequence>MVSATAAFALRVSAGAVEGIRGKAIQDAFLGTIASSPGNLLLLLFFTQIITFLVQQIKKANNPFSSDSYSQCIPGTDPNAPTPTSPGGSSPSGGPGTTLQKGYYWIRAVADPNFHKYLQTKPQYVPGTAILDSYTSAGQFQIVDGQLEQLITDGLLYANVQPAPDASANKLSVTFNTTKNAYGTFAFSGDAVQWSHPDVKRQNLSAWLVCAAQTLWINLGAYGYMTPAGCADQTIDRYQTHE</sequence>
<accession>A0A370TFY6</accession>
<dbReference type="EMBL" id="NPIC01000008">
    <property type="protein sequence ID" value="RDL33810.1"/>
    <property type="molecule type" value="Genomic_DNA"/>
</dbReference>
<keyword evidence="3" id="KW-1185">Reference proteome</keyword>
<reference evidence="2 3" key="1">
    <citation type="journal article" date="2018" name="IMA Fungus">
        <title>IMA Genome-F 9: Draft genome sequence of Annulohypoxylon stygium, Aspergillus mulundensis, Berkeleyomyces basicola (syn. Thielaviopsis basicola), Ceratocystis smalleyi, two Cercospora beticola strains, Coleophoma cylindrospora, Fusarium fracticaudum, Phialophora cf. hyalina, and Morchella septimelata.</title>
        <authorList>
            <person name="Wingfield B.D."/>
            <person name="Bills G.F."/>
            <person name="Dong Y."/>
            <person name="Huang W."/>
            <person name="Nel W.J."/>
            <person name="Swalarsk-Parry B.S."/>
            <person name="Vaghefi N."/>
            <person name="Wilken P.M."/>
            <person name="An Z."/>
            <person name="de Beer Z.W."/>
            <person name="De Vos L."/>
            <person name="Chen L."/>
            <person name="Duong T.A."/>
            <person name="Gao Y."/>
            <person name="Hammerbacher A."/>
            <person name="Kikkert J.R."/>
            <person name="Li Y."/>
            <person name="Li H."/>
            <person name="Li K."/>
            <person name="Li Q."/>
            <person name="Liu X."/>
            <person name="Ma X."/>
            <person name="Naidoo K."/>
            <person name="Pethybridge S.J."/>
            <person name="Sun J."/>
            <person name="Steenkamp E.T."/>
            <person name="van der Nest M.A."/>
            <person name="van Wyk S."/>
            <person name="Wingfield M.J."/>
            <person name="Xiong C."/>
            <person name="Yue Q."/>
            <person name="Zhang X."/>
        </authorList>
    </citation>
    <scope>NUCLEOTIDE SEQUENCE [LARGE SCALE GENOMIC DNA]</scope>
    <source>
        <strain evidence="2 3">BP 5553</strain>
    </source>
</reference>
<name>A0A370TFY6_9HELO</name>
<dbReference type="AlphaFoldDB" id="A0A370TFY6"/>
<dbReference type="Proteomes" id="UP000254866">
    <property type="component" value="Unassembled WGS sequence"/>
</dbReference>
<dbReference type="RefSeq" id="XP_031867092.1">
    <property type="nucleotide sequence ID" value="XM_032016801.1"/>
</dbReference>
<gene>
    <name evidence="2" type="ORF">BP5553_08178</name>
</gene>
<dbReference type="GeneID" id="43601027"/>
<evidence type="ECO:0000313" key="2">
    <source>
        <dbReference type="EMBL" id="RDL33810.1"/>
    </source>
</evidence>
<evidence type="ECO:0000256" key="1">
    <source>
        <dbReference type="SAM" id="MobiDB-lite"/>
    </source>
</evidence>
<proteinExistence type="predicted"/>
<feature type="region of interest" description="Disordered" evidence="1">
    <location>
        <begin position="68"/>
        <end position="94"/>
    </location>
</feature>